<evidence type="ECO:0000256" key="9">
    <source>
        <dbReference type="HAMAP-Rule" id="MF_00178"/>
    </source>
</evidence>
<dbReference type="EC" id="2.5.1.78" evidence="3 9"/>
<dbReference type="HAMAP" id="MF_00178">
    <property type="entry name" value="Lumazine_synth"/>
    <property type="match status" value="1"/>
</dbReference>
<organism evidence="10 11">
    <name type="scientific">[Actinobacillus] rossii</name>
    <dbReference type="NCBI Taxonomy" id="123820"/>
    <lineage>
        <taxon>Bacteria</taxon>
        <taxon>Pseudomonadati</taxon>
        <taxon>Pseudomonadota</taxon>
        <taxon>Gammaproteobacteria</taxon>
        <taxon>Pasteurellales</taxon>
        <taxon>Pasteurellaceae</taxon>
    </lineage>
</organism>
<evidence type="ECO:0000313" key="10">
    <source>
        <dbReference type="EMBL" id="SUT91875.1"/>
    </source>
</evidence>
<accession>A0A380TUV3</accession>
<dbReference type="PANTHER" id="PTHR21058">
    <property type="entry name" value="6,7-DIMETHYL-8-RIBITYLLUMAZINE SYNTHASE DMRL SYNTHASE LUMAZINE SYNTHASE"/>
    <property type="match status" value="1"/>
</dbReference>
<evidence type="ECO:0000256" key="4">
    <source>
        <dbReference type="ARBA" id="ARBA00022619"/>
    </source>
</evidence>
<protein>
    <recommendedName>
        <fullName evidence="8 9">6,7-dimethyl-8-ribityllumazine synthase</fullName>
        <shortName evidence="9">DMRL synthase</shortName>
        <shortName evidence="9">LS</shortName>
        <shortName evidence="9">Lumazine synthase</shortName>
        <ecNumber evidence="3 9">2.5.1.78</ecNumber>
    </recommendedName>
</protein>
<evidence type="ECO:0000256" key="3">
    <source>
        <dbReference type="ARBA" id="ARBA00012664"/>
    </source>
</evidence>
<comment type="subunit">
    <text evidence="9">Forms an icosahedral capsid composed of 60 subunits, arranged as a dodecamer of pentamers.</text>
</comment>
<reference evidence="10 11" key="1">
    <citation type="submission" date="2018-06" db="EMBL/GenBank/DDBJ databases">
        <authorList>
            <consortium name="Pathogen Informatics"/>
            <person name="Doyle S."/>
        </authorList>
    </citation>
    <scope>NUCLEOTIDE SEQUENCE [LARGE SCALE GENOMIC DNA]</scope>
    <source>
        <strain evidence="10 11">NCTC10801</strain>
    </source>
</reference>
<feature type="binding site" evidence="9">
    <location>
        <position position="128"/>
    </location>
    <ligand>
        <name>(2S)-2-hydroxy-3-oxobutyl phosphate</name>
        <dbReference type="ChEBI" id="CHEBI:58830"/>
    </ligand>
</feature>
<dbReference type="NCBIfam" id="NF000812">
    <property type="entry name" value="PRK00061.1-4"/>
    <property type="match status" value="1"/>
</dbReference>
<dbReference type="OrthoDB" id="9809709at2"/>
<keyword evidence="5 9" id="KW-0808">Transferase</keyword>
<dbReference type="UniPathway" id="UPA00275">
    <property type="reaction ID" value="UER00404"/>
</dbReference>
<evidence type="ECO:0000256" key="5">
    <source>
        <dbReference type="ARBA" id="ARBA00022679"/>
    </source>
</evidence>
<dbReference type="FunFam" id="3.40.50.960:FF:000001">
    <property type="entry name" value="6,7-dimethyl-8-ribityllumazine synthase"/>
    <property type="match status" value="1"/>
</dbReference>
<feature type="binding site" evidence="9">
    <location>
        <position position="22"/>
    </location>
    <ligand>
        <name>5-amino-6-(D-ribitylamino)uracil</name>
        <dbReference type="ChEBI" id="CHEBI:15934"/>
    </ligand>
</feature>
<dbReference type="CDD" id="cd09209">
    <property type="entry name" value="Lumazine_synthase-I"/>
    <property type="match status" value="1"/>
</dbReference>
<dbReference type="InterPro" id="IPR034964">
    <property type="entry name" value="LS"/>
</dbReference>
<keyword evidence="4 9" id="KW-0686">Riboflavin biosynthesis</keyword>
<dbReference type="GO" id="GO:0000906">
    <property type="term" value="F:6,7-dimethyl-8-ribityllumazine synthase activity"/>
    <property type="evidence" value="ECO:0007669"/>
    <property type="project" value="UniProtKB-UniRule"/>
</dbReference>
<comment type="catalytic activity">
    <reaction evidence="6 9">
        <text>(2S)-2-hydroxy-3-oxobutyl phosphate + 5-amino-6-(D-ribitylamino)uracil = 6,7-dimethyl-8-(1-D-ribityl)lumazine + phosphate + 2 H2O + H(+)</text>
        <dbReference type="Rhea" id="RHEA:26152"/>
        <dbReference type="ChEBI" id="CHEBI:15377"/>
        <dbReference type="ChEBI" id="CHEBI:15378"/>
        <dbReference type="ChEBI" id="CHEBI:15934"/>
        <dbReference type="ChEBI" id="CHEBI:43474"/>
        <dbReference type="ChEBI" id="CHEBI:58201"/>
        <dbReference type="ChEBI" id="CHEBI:58830"/>
        <dbReference type="EC" id="2.5.1.78"/>
    </reaction>
</comment>
<dbReference type="InterPro" id="IPR002180">
    <property type="entry name" value="LS/RS"/>
</dbReference>
<feature type="binding site" evidence="9">
    <location>
        <position position="114"/>
    </location>
    <ligand>
        <name>5-amino-6-(D-ribitylamino)uracil</name>
        <dbReference type="ChEBI" id="CHEBI:15934"/>
    </ligand>
</feature>
<evidence type="ECO:0000256" key="7">
    <source>
        <dbReference type="ARBA" id="ARBA00058151"/>
    </source>
</evidence>
<evidence type="ECO:0000313" key="11">
    <source>
        <dbReference type="Proteomes" id="UP000254649"/>
    </source>
</evidence>
<comment type="function">
    <text evidence="7 9">Catalyzes the formation of 6,7-dimethyl-8-ribityllumazine by condensation of 5-amino-6-(D-ribitylamino)uracil with 3,4-dihydroxy-2-butanone 4-phosphate. This is the penultimate step in the biosynthesis of riboflavin.</text>
</comment>
<comment type="similarity">
    <text evidence="2 9">Belongs to the DMRL synthase family.</text>
</comment>
<comment type="pathway">
    <text evidence="1 9">Cofactor biosynthesis; riboflavin biosynthesis; riboflavin from 2-hydroxy-3-oxobutyl phosphate and 5-amino-6-(D-ribitylamino)uracil: step 1/2.</text>
</comment>
<evidence type="ECO:0000256" key="2">
    <source>
        <dbReference type="ARBA" id="ARBA00007424"/>
    </source>
</evidence>
<evidence type="ECO:0000256" key="8">
    <source>
        <dbReference type="ARBA" id="ARBA00072606"/>
    </source>
</evidence>
<dbReference type="InterPro" id="IPR036467">
    <property type="entry name" value="LS/RS_sf"/>
</dbReference>
<feature type="binding site" evidence="9">
    <location>
        <begin position="81"/>
        <end position="83"/>
    </location>
    <ligand>
        <name>5-amino-6-(D-ribitylamino)uracil</name>
        <dbReference type="ChEBI" id="CHEBI:15934"/>
    </ligand>
</feature>
<dbReference type="AlphaFoldDB" id="A0A380TUV3"/>
<dbReference type="PANTHER" id="PTHR21058:SF0">
    <property type="entry name" value="6,7-DIMETHYL-8-RIBITYLLUMAZINE SYNTHASE"/>
    <property type="match status" value="1"/>
</dbReference>
<proteinExistence type="inferred from homology"/>
<evidence type="ECO:0000256" key="1">
    <source>
        <dbReference type="ARBA" id="ARBA00004917"/>
    </source>
</evidence>
<name>A0A380TUV3_9PAST</name>
<dbReference type="Proteomes" id="UP000254649">
    <property type="component" value="Unassembled WGS sequence"/>
</dbReference>
<gene>
    <name evidence="9 10" type="primary">ribH</name>
    <name evidence="10" type="ORF">NCTC10801_01555</name>
</gene>
<keyword evidence="11" id="KW-1185">Reference proteome</keyword>
<dbReference type="Gene3D" id="3.40.50.960">
    <property type="entry name" value="Lumazine/riboflavin synthase"/>
    <property type="match status" value="1"/>
</dbReference>
<evidence type="ECO:0000256" key="6">
    <source>
        <dbReference type="ARBA" id="ARBA00048785"/>
    </source>
</evidence>
<dbReference type="NCBIfam" id="TIGR00114">
    <property type="entry name" value="lumazine-synth"/>
    <property type="match status" value="1"/>
</dbReference>
<feature type="binding site" evidence="9">
    <location>
        <begin position="57"/>
        <end position="59"/>
    </location>
    <ligand>
        <name>5-amino-6-(D-ribitylamino)uracil</name>
        <dbReference type="ChEBI" id="CHEBI:15934"/>
    </ligand>
</feature>
<feature type="active site" description="Proton donor" evidence="9">
    <location>
        <position position="89"/>
    </location>
</feature>
<dbReference type="GO" id="GO:0009231">
    <property type="term" value="P:riboflavin biosynthetic process"/>
    <property type="evidence" value="ECO:0007669"/>
    <property type="project" value="UniProtKB-UniRule"/>
</dbReference>
<dbReference type="GO" id="GO:0009349">
    <property type="term" value="C:riboflavin synthase complex"/>
    <property type="evidence" value="ECO:0007669"/>
    <property type="project" value="UniProtKB-UniRule"/>
</dbReference>
<feature type="binding site" evidence="9">
    <location>
        <begin position="86"/>
        <end position="87"/>
    </location>
    <ligand>
        <name>(2S)-2-hydroxy-3-oxobutyl phosphate</name>
        <dbReference type="ChEBI" id="CHEBI:58830"/>
    </ligand>
</feature>
<sequence>MKVLEGQLSAPNAKIAVVVARFNQFINDSLVDGAIDALKRVGQVKDENITLVKVPGAYELPLAVRRLADTKKFDAIVALGTVIRGGTAHFEYVAGEASSGLGHVALNSDIPVAFGVLTTENIEQAIERAGTKAGNKGAEAALVALEMVNLLEQIKVA</sequence>
<dbReference type="Pfam" id="PF00885">
    <property type="entry name" value="DMRL_synthase"/>
    <property type="match status" value="1"/>
</dbReference>
<dbReference type="GO" id="GO:0005829">
    <property type="term" value="C:cytosol"/>
    <property type="evidence" value="ECO:0007669"/>
    <property type="project" value="TreeGrafter"/>
</dbReference>
<dbReference type="SUPFAM" id="SSF52121">
    <property type="entry name" value="Lumazine synthase"/>
    <property type="match status" value="1"/>
</dbReference>
<dbReference type="EMBL" id="UFRQ01000003">
    <property type="protein sequence ID" value="SUT91875.1"/>
    <property type="molecule type" value="Genomic_DNA"/>
</dbReference>